<organism evidence="1 2">
    <name type="scientific">Rhizobium leguminosarum bv. trifolii (strain WSM1325)</name>
    <dbReference type="NCBI Taxonomy" id="395491"/>
    <lineage>
        <taxon>Bacteria</taxon>
        <taxon>Pseudomonadati</taxon>
        <taxon>Pseudomonadota</taxon>
        <taxon>Alphaproteobacteria</taxon>
        <taxon>Hyphomicrobiales</taxon>
        <taxon>Rhizobiaceae</taxon>
        <taxon>Rhizobium/Agrobacterium group</taxon>
        <taxon>Rhizobium</taxon>
    </lineage>
</organism>
<dbReference type="KEGG" id="rlg:Rleg_3614"/>
<accession>C6AW37</accession>
<dbReference type="HOGENOM" id="CLU_1213768_0_0_5"/>
<reference evidence="1 2" key="1">
    <citation type="journal article" date="2010" name="Stand. Genomic Sci.">
        <title>Complete genome sequence of Rhizobium leguminosarum bv. trifolii strain WSM1325, an effective microsymbiont of annual Mediterranean clovers.</title>
        <authorList>
            <person name="Reeve W."/>
            <person name="O'Hara G."/>
            <person name="Chain P."/>
            <person name="Ardley J."/>
            <person name="Brau L."/>
            <person name="Nandesena K."/>
            <person name="Tiwari R."/>
            <person name="Copeland A."/>
            <person name="Nolan M."/>
            <person name="Han C."/>
            <person name="Brettin T."/>
            <person name="Land M."/>
            <person name="Ovchinikova G."/>
            <person name="Ivanova N."/>
            <person name="Mavromatis K."/>
            <person name="Markowitz V."/>
            <person name="Kyrpides N."/>
            <person name="Melino V."/>
            <person name="Denton M."/>
            <person name="Yates R."/>
            <person name="Howieson J."/>
        </authorList>
    </citation>
    <scope>NUCLEOTIDE SEQUENCE [LARGE SCALE GENOMIC DNA]</scope>
    <source>
        <strain evidence="1 2">WSM1325</strain>
    </source>
</reference>
<dbReference type="AlphaFoldDB" id="C6AW37"/>
<name>C6AW37_RHILS</name>
<dbReference type="Proteomes" id="UP000002256">
    <property type="component" value="Chromosome"/>
</dbReference>
<gene>
    <name evidence="1" type="ordered locus">Rleg_3614</name>
</gene>
<evidence type="ECO:0000313" key="2">
    <source>
        <dbReference type="Proteomes" id="UP000002256"/>
    </source>
</evidence>
<evidence type="ECO:0000313" key="1">
    <source>
        <dbReference type="EMBL" id="ACS57859.1"/>
    </source>
</evidence>
<dbReference type="EMBL" id="CP001622">
    <property type="protein sequence ID" value="ACS57859.1"/>
    <property type="molecule type" value="Genomic_DNA"/>
</dbReference>
<proteinExistence type="predicted"/>
<sequence length="219" mass="22956">MIDKDFQMVSALDSTRLVSAQYALKNLRGSDDSAQDMQSSSAASILSSYGLDPSSSSLLSNQALSGLLDTLSAQSDTSDESDTTGDGADVTSASFMSMLKQQLQDAAAAEGESGKAHDMLAALEAGTLTITDPTQGVSINAWDVADVDEADTESKAGQDIDVSGWSDFLDAHLERGANGAFVKENGSYVDQTNDSNAFFGLIGANYYYLSWPQATATAK</sequence>
<protein>
    <submittedName>
        <fullName evidence="1">Uncharacterized protein</fullName>
    </submittedName>
</protein>